<organism evidence="1 2">
    <name type="scientific">Vitis vinifera</name>
    <name type="common">Grape</name>
    <dbReference type="NCBI Taxonomy" id="29760"/>
    <lineage>
        <taxon>Eukaryota</taxon>
        <taxon>Viridiplantae</taxon>
        <taxon>Streptophyta</taxon>
        <taxon>Embryophyta</taxon>
        <taxon>Tracheophyta</taxon>
        <taxon>Spermatophyta</taxon>
        <taxon>Magnoliopsida</taxon>
        <taxon>eudicotyledons</taxon>
        <taxon>Gunneridae</taxon>
        <taxon>Pentapetalae</taxon>
        <taxon>rosids</taxon>
        <taxon>Vitales</taxon>
        <taxon>Vitaceae</taxon>
        <taxon>Viteae</taxon>
        <taxon>Vitis</taxon>
    </lineage>
</organism>
<evidence type="ECO:0000313" key="1">
    <source>
        <dbReference type="EMBL" id="RVW83783.1"/>
    </source>
</evidence>
<dbReference type="EMBL" id="QGNW01000223">
    <property type="protein sequence ID" value="RVW83783.1"/>
    <property type="molecule type" value="Genomic_DNA"/>
</dbReference>
<evidence type="ECO:0000313" key="2">
    <source>
        <dbReference type="Proteomes" id="UP000288805"/>
    </source>
</evidence>
<reference evidence="1 2" key="1">
    <citation type="journal article" date="2018" name="PLoS Genet.">
        <title>Population sequencing reveals clonal diversity and ancestral inbreeding in the grapevine cultivar Chardonnay.</title>
        <authorList>
            <person name="Roach M.J."/>
            <person name="Johnson D.L."/>
            <person name="Bohlmann J."/>
            <person name="van Vuuren H.J."/>
            <person name="Jones S.J."/>
            <person name="Pretorius I.S."/>
            <person name="Schmidt S.A."/>
            <person name="Borneman A.R."/>
        </authorList>
    </citation>
    <scope>NUCLEOTIDE SEQUENCE [LARGE SCALE GENOMIC DNA]</scope>
    <source>
        <strain evidence="2">cv. Chardonnay</strain>
        <tissue evidence="1">Leaf</tissue>
    </source>
</reference>
<accession>A0A438HH38</accession>
<dbReference type="Proteomes" id="UP000288805">
    <property type="component" value="Unassembled WGS sequence"/>
</dbReference>
<sequence length="67" mass="7377">MQEIENTLASIPTICTALLSQKTNTPPEGEIVSIGRVMFGLELQTANGCEILIVSLHDICHQQYYSL</sequence>
<protein>
    <submittedName>
        <fullName evidence="1">Uncharacterized protein</fullName>
    </submittedName>
</protein>
<proteinExistence type="predicted"/>
<comment type="caution">
    <text evidence="1">The sequence shown here is derived from an EMBL/GenBank/DDBJ whole genome shotgun (WGS) entry which is preliminary data.</text>
</comment>
<dbReference type="AlphaFoldDB" id="A0A438HH38"/>
<name>A0A438HH38_VITVI</name>
<gene>
    <name evidence="1" type="ORF">CK203_041796</name>
</gene>